<dbReference type="EMBL" id="CAWYQH010000163">
    <property type="protein sequence ID" value="CAK8696631.1"/>
    <property type="molecule type" value="Genomic_DNA"/>
</dbReference>
<name>A0ABP0H057_CLALP</name>
<reference evidence="1 2" key="1">
    <citation type="submission" date="2024-02" db="EMBL/GenBank/DDBJ databases">
        <authorList>
            <person name="Daric V."/>
            <person name="Darras S."/>
        </authorList>
    </citation>
    <scope>NUCLEOTIDE SEQUENCE [LARGE SCALE GENOMIC DNA]</scope>
</reference>
<evidence type="ECO:0000313" key="1">
    <source>
        <dbReference type="EMBL" id="CAK8696631.1"/>
    </source>
</evidence>
<organism evidence="1 2">
    <name type="scientific">Clavelina lepadiformis</name>
    <name type="common">Light-bulb sea squirt</name>
    <name type="synonym">Ascidia lepadiformis</name>
    <dbReference type="NCBI Taxonomy" id="159417"/>
    <lineage>
        <taxon>Eukaryota</taxon>
        <taxon>Metazoa</taxon>
        <taxon>Chordata</taxon>
        <taxon>Tunicata</taxon>
        <taxon>Ascidiacea</taxon>
        <taxon>Aplousobranchia</taxon>
        <taxon>Clavelinidae</taxon>
        <taxon>Clavelina</taxon>
    </lineage>
</organism>
<evidence type="ECO:0000313" key="2">
    <source>
        <dbReference type="Proteomes" id="UP001642483"/>
    </source>
</evidence>
<accession>A0ABP0H057</accession>
<keyword evidence="2" id="KW-1185">Reference proteome</keyword>
<sequence>MKNTLMSQNQAYIHNQDLFDNECDVEQDVVQEESSSENAVPTLPNREKIVSRDGTIWAPEFPPQNGRASKRNIIKTRSDTKQFVLARVDNAKNVFQEFDGQLPKVFPHSRVTVDEQLLPSRSR</sequence>
<protein>
    <submittedName>
        <fullName evidence="1">Uncharacterized protein</fullName>
    </submittedName>
</protein>
<proteinExistence type="predicted"/>
<comment type="caution">
    <text evidence="1">The sequence shown here is derived from an EMBL/GenBank/DDBJ whole genome shotgun (WGS) entry which is preliminary data.</text>
</comment>
<gene>
    <name evidence="1" type="ORF">CVLEPA_LOCUS29786</name>
</gene>
<dbReference type="Proteomes" id="UP001642483">
    <property type="component" value="Unassembled WGS sequence"/>
</dbReference>